<gene>
    <name evidence="2" type="ORF">PRK78_001340</name>
</gene>
<feature type="compositionally biased region" description="Polar residues" evidence="1">
    <location>
        <begin position="18"/>
        <end position="27"/>
    </location>
</feature>
<evidence type="ECO:0000313" key="3">
    <source>
        <dbReference type="Proteomes" id="UP001219355"/>
    </source>
</evidence>
<name>A0AAF0DCQ8_9EURO</name>
<dbReference type="InterPro" id="IPR032801">
    <property type="entry name" value="PXL2A/B/C"/>
</dbReference>
<dbReference type="AlphaFoldDB" id="A0AAF0DCQ8"/>
<evidence type="ECO:0008006" key="4">
    <source>
        <dbReference type="Google" id="ProtNLM"/>
    </source>
</evidence>
<reference evidence="2" key="1">
    <citation type="submission" date="2023-03" db="EMBL/GenBank/DDBJ databases">
        <title>Emydomyces testavorans Genome Sequence.</title>
        <authorList>
            <person name="Hoyer L."/>
        </authorList>
    </citation>
    <scope>NUCLEOTIDE SEQUENCE</scope>
    <source>
        <strain evidence="2">16-2883</strain>
    </source>
</reference>
<dbReference type="Pfam" id="PF13911">
    <property type="entry name" value="AhpC-TSA_2"/>
    <property type="match status" value="1"/>
</dbReference>
<protein>
    <recommendedName>
        <fullName evidence="4">AhpC/TSA antioxidant enzyme-domain-containing protein</fullName>
    </recommendedName>
</protein>
<dbReference type="Proteomes" id="UP001219355">
    <property type="component" value="Chromosome 1"/>
</dbReference>
<feature type="compositionally biased region" description="Basic and acidic residues" evidence="1">
    <location>
        <begin position="28"/>
        <end position="38"/>
    </location>
</feature>
<organism evidence="2 3">
    <name type="scientific">Emydomyces testavorans</name>
    <dbReference type="NCBI Taxonomy" id="2070801"/>
    <lineage>
        <taxon>Eukaryota</taxon>
        <taxon>Fungi</taxon>
        <taxon>Dikarya</taxon>
        <taxon>Ascomycota</taxon>
        <taxon>Pezizomycotina</taxon>
        <taxon>Eurotiomycetes</taxon>
        <taxon>Eurotiomycetidae</taxon>
        <taxon>Onygenales</taxon>
        <taxon>Nannizziopsiaceae</taxon>
        <taxon>Emydomyces</taxon>
    </lineage>
</organism>
<evidence type="ECO:0000313" key="2">
    <source>
        <dbReference type="EMBL" id="WEW55905.1"/>
    </source>
</evidence>
<dbReference type="EMBL" id="CP120627">
    <property type="protein sequence ID" value="WEW55905.1"/>
    <property type="molecule type" value="Genomic_DNA"/>
</dbReference>
<dbReference type="SUPFAM" id="SSF52833">
    <property type="entry name" value="Thioredoxin-like"/>
    <property type="match status" value="1"/>
</dbReference>
<feature type="region of interest" description="Disordered" evidence="1">
    <location>
        <begin position="1"/>
        <end position="45"/>
    </location>
</feature>
<dbReference type="InterPro" id="IPR036249">
    <property type="entry name" value="Thioredoxin-like_sf"/>
</dbReference>
<proteinExistence type="predicted"/>
<dbReference type="PANTHER" id="PTHR28630">
    <property type="match status" value="1"/>
</dbReference>
<evidence type="ECO:0000256" key="1">
    <source>
        <dbReference type="SAM" id="MobiDB-lite"/>
    </source>
</evidence>
<keyword evidence="3" id="KW-1185">Reference proteome</keyword>
<dbReference type="PANTHER" id="PTHR28630:SF3">
    <property type="entry name" value="PEROXIREDOXIN-LIKE 2C"/>
    <property type="match status" value="1"/>
</dbReference>
<sequence length="250" mass="27578">MDKPLPSPPSDGRLAVQAQASGSSTHVASEENVRRNTELSDTLPSQNDIEQAFRIPILNSDGKERLFGDLFDVPKTLESSKLMVVFVRHFFCGSCQDYIQTLSCSIPSTSLPQGTSLVIIGCGATSLIPMYAKVTSCPFPIYTDPTSRLYSIFGMTRTWSLGPAPEYLRHSTFSLVVKGISQGLKRTFNGDALKSGDMAQVGGEFLFETKSKNQEEKQDASKTSAIWCHRMKTTRDHTEARVLKRVMGLE</sequence>
<accession>A0AAF0DCQ8</accession>